<dbReference type="PANTHER" id="PTHR21184:SF6">
    <property type="entry name" value="CONSERVED PLASMA MEMBRANE PROTEIN"/>
    <property type="match status" value="1"/>
</dbReference>
<evidence type="ECO:0000259" key="3">
    <source>
        <dbReference type="Pfam" id="PF10223"/>
    </source>
</evidence>
<proteinExistence type="inferred from homology"/>
<dbReference type="PANTHER" id="PTHR21184">
    <property type="entry name" value="MENORIN (DENDRITIC BRANCHING PROTEIN)"/>
    <property type="match status" value="1"/>
</dbReference>
<dbReference type="Proteomes" id="UP000075840">
    <property type="component" value="Unassembled WGS sequence"/>
</dbReference>
<feature type="domain" description="Menorin-like" evidence="3">
    <location>
        <begin position="13"/>
        <end position="268"/>
    </location>
</feature>
<dbReference type="EnsemblMetazoa" id="AARA005263-RA">
    <property type="protein sequence ID" value="AARA005263-PA"/>
    <property type="gene ID" value="AARA005263"/>
</dbReference>
<sequence>LSTASSVADAKANLTKITWAHAVNDAEFLTRVLASDVQFIEADISLGYLKDDVNKEREIPIMAHPPATESDISLETFLQRILQFNREANDPSKVKGVKLDFKSIGAFERSIDIIRASYDMTAFDTWINADILPGPVDNTATVPVDPTRFFTAARRLGKATLSIGWTTRWGPDFSEGLYTESQVDAMIDAIRANGIDKVGNAITFPVRGGIVANSVNNMIRLFCALKDTNNVTFTIWSSADDAVSVEKLREFIFTAGLDRTYVDVPDDLHKKLHLDENAFSNTCKKTLQARKYTNRLSLTSEKMGLPDLPGQPEDDSAFTMDENNTVHLEPLSEDESDNESMDANGYAGYQPLNMDELNHPNRRPSLMEDEAESGVGEGESVGLDGANNSINADFLNVDVWNAPRPNELNIELDSSKAAEIVNVMAGIKLPTTAVPEWARGVPEEEWKENLLQRIRQRQQTDVDDGCSTSFTVGSSCPTIPNSSSSSSSAGAGAGGGSSSTRT</sequence>
<evidence type="ECO:0000313" key="4">
    <source>
        <dbReference type="EnsemblMetazoa" id="AARA005263-PA"/>
    </source>
</evidence>
<dbReference type="EMBL" id="APCN01002508">
    <property type="status" value="NOT_ANNOTATED_CDS"/>
    <property type="molecule type" value="Genomic_DNA"/>
</dbReference>
<dbReference type="Pfam" id="PF10223">
    <property type="entry name" value="Menorin_N"/>
    <property type="match status" value="1"/>
</dbReference>
<comment type="similarity">
    <text evidence="1">Belongs to the menorin family.</text>
</comment>
<evidence type="ECO:0000313" key="5">
    <source>
        <dbReference type="Proteomes" id="UP000075840"/>
    </source>
</evidence>
<protein>
    <recommendedName>
        <fullName evidence="3">Menorin-like domain-containing protein</fullName>
    </recommendedName>
</protein>
<dbReference type="Pfam" id="PF06910">
    <property type="entry name" value="MEA1"/>
    <property type="match status" value="1"/>
</dbReference>
<dbReference type="VEuPathDB" id="VectorBase:AARA21_003944"/>
<dbReference type="VEuPathDB" id="VectorBase:AARA21_010939"/>
<dbReference type="InterPro" id="IPR019356">
    <property type="entry name" value="Menorin_dom"/>
</dbReference>
<evidence type="ECO:0000256" key="1">
    <source>
        <dbReference type="ARBA" id="ARBA00044953"/>
    </source>
</evidence>
<feature type="region of interest" description="Disordered" evidence="2">
    <location>
        <begin position="458"/>
        <end position="502"/>
    </location>
</feature>
<feature type="region of interest" description="Disordered" evidence="2">
    <location>
        <begin position="298"/>
        <end position="318"/>
    </location>
</feature>
<evidence type="ECO:0000256" key="2">
    <source>
        <dbReference type="SAM" id="MobiDB-lite"/>
    </source>
</evidence>
<dbReference type="VEuPathDB" id="VectorBase:AARA005263"/>
<accession>A0A182HVE6</accession>
<dbReference type="AlphaFoldDB" id="A0A182HVE6"/>
<dbReference type="GO" id="GO:0005615">
    <property type="term" value="C:extracellular space"/>
    <property type="evidence" value="ECO:0007669"/>
    <property type="project" value="TreeGrafter"/>
</dbReference>
<feature type="compositionally biased region" description="Polar residues" evidence="2">
    <location>
        <begin position="466"/>
        <end position="481"/>
    </location>
</feature>
<keyword evidence="5" id="KW-1185">Reference proteome</keyword>
<feature type="compositionally biased region" description="Gly residues" evidence="2">
    <location>
        <begin position="491"/>
        <end position="502"/>
    </location>
</feature>
<name>A0A182HVE6_ANOAR</name>
<reference evidence="4" key="1">
    <citation type="submission" date="2022-08" db="UniProtKB">
        <authorList>
            <consortium name="EnsemblMetazoa"/>
        </authorList>
    </citation>
    <scope>IDENTIFICATION</scope>
    <source>
        <strain evidence="4">Dongola</strain>
    </source>
</reference>
<organism evidence="4 5">
    <name type="scientific">Anopheles arabiensis</name>
    <name type="common">Mosquito</name>
    <dbReference type="NCBI Taxonomy" id="7173"/>
    <lineage>
        <taxon>Eukaryota</taxon>
        <taxon>Metazoa</taxon>
        <taxon>Ecdysozoa</taxon>
        <taxon>Arthropoda</taxon>
        <taxon>Hexapoda</taxon>
        <taxon>Insecta</taxon>
        <taxon>Pterygota</taxon>
        <taxon>Neoptera</taxon>
        <taxon>Endopterygota</taxon>
        <taxon>Diptera</taxon>
        <taxon>Nematocera</taxon>
        <taxon>Culicoidea</taxon>
        <taxon>Culicidae</taxon>
        <taxon>Anophelinae</taxon>
        <taxon>Anopheles</taxon>
    </lineage>
</organism>